<keyword evidence="3" id="KW-1185">Reference proteome</keyword>
<evidence type="ECO:0000313" key="2">
    <source>
        <dbReference type="EMBL" id="WNC68040.1"/>
    </source>
</evidence>
<dbReference type="RefSeq" id="WP_348387198.1">
    <property type="nucleotide sequence ID" value="NZ_CP134146.1"/>
</dbReference>
<gene>
    <name evidence="2" type="ORF">RI845_16130</name>
</gene>
<proteinExistence type="predicted"/>
<feature type="chain" id="PRO_5046330801" description="Porin family protein" evidence="1">
    <location>
        <begin position="25"/>
        <end position="170"/>
    </location>
</feature>
<evidence type="ECO:0008006" key="4">
    <source>
        <dbReference type="Google" id="ProtNLM"/>
    </source>
</evidence>
<dbReference type="EMBL" id="CP134146">
    <property type="protein sequence ID" value="WNC68040.1"/>
    <property type="molecule type" value="Genomic_DNA"/>
</dbReference>
<dbReference type="PROSITE" id="PS51257">
    <property type="entry name" value="PROKAR_LIPOPROTEIN"/>
    <property type="match status" value="1"/>
</dbReference>
<feature type="signal peptide" evidence="1">
    <location>
        <begin position="1"/>
        <end position="24"/>
    </location>
</feature>
<accession>A0ABY9TH38</accession>
<protein>
    <recommendedName>
        <fullName evidence="4">Porin family protein</fullName>
    </recommendedName>
</protein>
<reference evidence="3" key="1">
    <citation type="submission" date="2023-09" db="EMBL/GenBank/DDBJ databases">
        <authorList>
            <person name="Li S."/>
            <person name="Li X."/>
            <person name="Zhang C."/>
            <person name="Zhao Z."/>
        </authorList>
    </citation>
    <scope>NUCLEOTIDE SEQUENCE [LARGE SCALE GENOMIC DNA]</scope>
    <source>
        <strain evidence="3">SQ345</strain>
    </source>
</reference>
<dbReference type="Proteomes" id="UP001248581">
    <property type="component" value="Chromosome"/>
</dbReference>
<evidence type="ECO:0000256" key="1">
    <source>
        <dbReference type="SAM" id="SignalP"/>
    </source>
</evidence>
<organism evidence="2 3">
    <name type="scientific">Thalassotalea nanhaiensis</name>
    <dbReference type="NCBI Taxonomy" id="3065648"/>
    <lineage>
        <taxon>Bacteria</taxon>
        <taxon>Pseudomonadati</taxon>
        <taxon>Pseudomonadota</taxon>
        <taxon>Gammaproteobacteria</taxon>
        <taxon>Alteromonadales</taxon>
        <taxon>Colwelliaceae</taxon>
        <taxon>Thalassotalea</taxon>
    </lineage>
</organism>
<name>A0ABY9TH38_9GAMM</name>
<evidence type="ECO:0000313" key="3">
    <source>
        <dbReference type="Proteomes" id="UP001248581"/>
    </source>
</evidence>
<keyword evidence="1" id="KW-0732">Signal</keyword>
<sequence>MLKKLTVACYGLALIACTSHIAHASDKKHFPGIFIGATTIESQTDFSYGFEYEYKFNSKWGAGLTWEKTEDAHEGAGVEVALASIYFHPTEHLRLGAGFGQEEVGAVPATAGHHQSDESHGHPSHEEDLYRLSASYAIPLGSFELEPTIAADFVDGETSTVVGIAVVRPF</sequence>